<protein>
    <submittedName>
        <fullName evidence="3">Uncharacterized protein</fullName>
    </submittedName>
</protein>
<evidence type="ECO:0000256" key="2">
    <source>
        <dbReference type="SAM" id="Phobius"/>
    </source>
</evidence>
<proteinExistence type="predicted"/>
<name>A0A4C1XJQ2_EUMVA</name>
<organism evidence="3 4">
    <name type="scientific">Eumeta variegata</name>
    <name type="common">Bagworm moth</name>
    <name type="synonym">Eumeta japonica</name>
    <dbReference type="NCBI Taxonomy" id="151549"/>
    <lineage>
        <taxon>Eukaryota</taxon>
        <taxon>Metazoa</taxon>
        <taxon>Ecdysozoa</taxon>
        <taxon>Arthropoda</taxon>
        <taxon>Hexapoda</taxon>
        <taxon>Insecta</taxon>
        <taxon>Pterygota</taxon>
        <taxon>Neoptera</taxon>
        <taxon>Endopterygota</taxon>
        <taxon>Lepidoptera</taxon>
        <taxon>Glossata</taxon>
        <taxon>Ditrysia</taxon>
        <taxon>Tineoidea</taxon>
        <taxon>Psychidae</taxon>
        <taxon>Oiketicinae</taxon>
        <taxon>Eumeta</taxon>
    </lineage>
</organism>
<evidence type="ECO:0000313" key="3">
    <source>
        <dbReference type="EMBL" id="GBP62539.1"/>
    </source>
</evidence>
<comment type="caution">
    <text evidence="3">The sequence shown here is derived from an EMBL/GenBank/DDBJ whole genome shotgun (WGS) entry which is preliminary data.</text>
</comment>
<evidence type="ECO:0000256" key="1">
    <source>
        <dbReference type="SAM" id="MobiDB-lite"/>
    </source>
</evidence>
<keyword evidence="4" id="KW-1185">Reference proteome</keyword>
<feature type="region of interest" description="Disordered" evidence="1">
    <location>
        <begin position="34"/>
        <end position="64"/>
    </location>
</feature>
<gene>
    <name evidence="3" type="ORF">EVAR_21911_1</name>
</gene>
<dbReference type="Proteomes" id="UP000299102">
    <property type="component" value="Unassembled WGS sequence"/>
</dbReference>
<dbReference type="EMBL" id="BGZK01000843">
    <property type="protein sequence ID" value="GBP62539.1"/>
    <property type="molecule type" value="Genomic_DNA"/>
</dbReference>
<keyword evidence="2" id="KW-1133">Transmembrane helix</keyword>
<evidence type="ECO:0000313" key="4">
    <source>
        <dbReference type="Proteomes" id="UP000299102"/>
    </source>
</evidence>
<keyword evidence="2" id="KW-0472">Membrane</keyword>
<feature type="compositionally biased region" description="Polar residues" evidence="1">
    <location>
        <begin position="55"/>
        <end position="64"/>
    </location>
</feature>
<dbReference type="AlphaFoldDB" id="A0A4C1XJQ2"/>
<sequence>MPVATIPIIAMSAVSGLSVLFLFCKRKADGKKGYVDVNDKPTKSSSSSVHRSEGESQLTGIGRTQNCTSESRSTIALINVDCCTGGSLSFYFLAFSSEEFATGSVTALRRLNRPQMLKTLESGFIRMSLDDPDL</sequence>
<feature type="transmembrane region" description="Helical" evidence="2">
    <location>
        <begin position="6"/>
        <end position="24"/>
    </location>
</feature>
<keyword evidence="2" id="KW-0812">Transmembrane</keyword>
<dbReference type="OrthoDB" id="7473028at2759"/>
<reference evidence="3 4" key="1">
    <citation type="journal article" date="2019" name="Commun. Biol.">
        <title>The bagworm genome reveals a unique fibroin gene that provides high tensile strength.</title>
        <authorList>
            <person name="Kono N."/>
            <person name="Nakamura H."/>
            <person name="Ohtoshi R."/>
            <person name="Tomita M."/>
            <person name="Numata K."/>
            <person name="Arakawa K."/>
        </authorList>
    </citation>
    <scope>NUCLEOTIDE SEQUENCE [LARGE SCALE GENOMIC DNA]</scope>
</reference>
<accession>A0A4C1XJQ2</accession>